<dbReference type="Proteomes" id="UP001054837">
    <property type="component" value="Unassembled WGS sequence"/>
</dbReference>
<protein>
    <recommendedName>
        <fullName evidence="3">Secreted protein</fullName>
    </recommendedName>
</protein>
<dbReference type="AlphaFoldDB" id="A0AAV4X416"/>
<evidence type="ECO:0000313" key="2">
    <source>
        <dbReference type="Proteomes" id="UP001054837"/>
    </source>
</evidence>
<evidence type="ECO:0000313" key="1">
    <source>
        <dbReference type="EMBL" id="GIY90010.1"/>
    </source>
</evidence>
<comment type="caution">
    <text evidence="1">The sequence shown here is derived from an EMBL/GenBank/DDBJ whole genome shotgun (WGS) entry which is preliminary data.</text>
</comment>
<gene>
    <name evidence="1" type="ORF">CDAR_164221</name>
</gene>
<accession>A0AAV4X416</accession>
<reference evidence="1 2" key="1">
    <citation type="submission" date="2021-06" db="EMBL/GenBank/DDBJ databases">
        <title>Caerostris darwini draft genome.</title>
        <authorList>
            <person name="Kono N."/>
            <person name="Arakawa K."/>
        </authorList>
    </citation>
    <scope>NUCLEOTIDE SEQUENCE [LARGE SCALE GENOMIC DNA]</scope>
</reference>
<name>A0AAV4X416_9ARAC</name>
<evidence type="ECO:0008006" key="3">
    <source>
        <dbReference type="Google" id="ProtNLM"/>
    </source>
</evidence>
<sequence>MIIKSHVVLFSLPTGIYSPWQARHAANFHADCSLPRQRRTQQKNAAAIRAKNSLNWDFLIRFQFRVYSVEQNSAIILTLIQTFPNRRRTLNEAKGNRWSVPSSG</sequence>
<organism evidence="1 2">
    <name type="scientific">Caerostris darwini</name>
    <dbReference type="NCBI Taxonomy" id="1538125"/>
    <lineage>
        <taxon>Eukaryota</taxon>
        <taxon>Metazoa</taxon>
        <taxon>Ecdysozoa</taxon>
        <taxon>Arthropoda</taxon>
        <taxon>Chelicerata</taxon>
        <taxon>Arachnida</taxon>
        <taxon>Araneae</taxon>
        <taxon>Araneomorphae</taxon>
        <taxon>Entelegynae</taxon>
        <taxon>Araneoidea</taxon>
        <taxon>Araneidae</taxon>
        <taxon>Caerostris</taxon>
    </lineage>
</organism>
<dbReference type="EMBL" id="BPLQ01015705">
    <property type="protein sequence ID" value="GIY90010.1"/>
    <property type="molecule type" value="Genomic_DNA"/>
</dbReference>
<keyword evidence="2" id="KW-1185">Reference proteome</keyword>
<proteinExistence type="predicted"/>